<feature type="transmembrane region" description="Helical" evidence="17">
    <location>
        <begin position="251"/>
        <end position="272"/>
    </location>
</feature>
<dbReference type="RefSeq" id="WP_068988811.1">
    <property type="nucleotide sequence ID" value="NZ_BMJN01000015.1"/>
</dbReference>
<dbReference type="AlphaFoldDB" id="A0A917A6J9"/>
<evidence type="ECO:0000256" key="7">
    <source>
        <dbReference type="ARBA" id="ARBA00022692"/>
    </source>
</evidence>
<keyword evidence="7 17" id="KW-0812">Transmembrane</keyword>
<sequence>MGKFEKDAKVLLEAVGGKENVSAVTHCATRMRFVLADEKKADVRAIEAIPAVKGTFTNAGQFQVIIGNDVPIFYNDFTAVSGIEGVSKEAAKAAAKSNQNPVQRVMTMLAEIFTPIIPAIIVGGLILGFRNVLESVGMPWLGQQIADGAKVFDVDGNPVWNTITMVSPFWNGVNHFLWLPGEAIFHFLPVGITWSVTRKMGTSQILGIVLGICLVSPQLLNAYAVPGTSAAEIAENWTWNFGFFTINRIGYQAQVIPALLAGLSLSYLEIFWRKRIPEVVSMIFVPFLSLIPALILAHTVLGPIGWTLGQWISAVVLAGLTGPVKWLFGAVFGALYAPFVITGLHHMTNAVDTQLIADTGGTGLWPMIALSNIAQGSAVLAYYWMNRKNEREAQISLPATISAYLGVTEPALFGVNVKYVYPFVAGMIGSGIAGFLCVSFNVTANAIGIGGIPGILSIQAKYMLPFAAIMLVAIGVPFVLTIFFRKAGFFTKAEDETVKAPQVEALQEAKEAATKVELVEVMSPLAGEVMPLSQATDPVFAQGVMGQGVVIVPNEGELVAPVDGVVSVLFPTKHAVGIVSTDGVEMLMHIGMDTVNLEGRGFTAHVSQGDTVKAGQVLIRFDMDVIRNSGYVTETPVIITNQDQYQADALGELPRTIQRGEKLMIASRL</sequence>
<feature type="transmembrane region" description="Helical" evidence="17">
    <location>
        <begin position="327"/>
        <end position="344"/>
    </location>
</feature>
<dbReference type="CDD" id="cd00212">
    <property type="entry name" value="PTS_IIB_glc"/>
    <property type="match status" value="1"/>
</dbReference>
<dbReference type="PROSITE" id="PS51103">
    <property type="entry name" value="PTS_EIIC_TYPE_1"/>
    <property type="match status" value="1"/>
</dbReference>
<keyword evidence="3" id="KW-1003">Cell membrane</keyword>
<dbReference type="PROSITE" id="PS01035">
    <property type="entry name" value="PTS_EIIB_TYPE_1_CYS"/>
    <property type="match status" value="1"/>
</dbReference>
<keyword evidence="22" id="KW-1185">Reference proteome</keyword>
<dbReference type="NCBIfam" id="TIGR00826">
    <property type="entry name" value="EIIB_glc"/>
    <property type="match status" value="1"/>
</dbReference>
<dbReference type="InterPro" id="IPR013013">
    <property type="entry name" value="PTS_EIIC_1"/>
</dbReference>
<dbReference type="Proteomes" id="UP000660801">
    <property type="component" value="Unassembled WGS sequence"/>
</dbReference>
<feature type="transmembrane region" description="Helical" evidence="17">
    <location>
        <begin position="175"/>
        <end position="196"/>
    </location>
</feature>
<keyword evidence="5" id="KW-0808">Transferase</keyword>
<dbReference type="Pfam" id="PF00358">
    <property type="entry name" value="PTS_EIIA_1"/>
    <property type="match status" value="1"/>
</dbReference>
<feature type="transmembrane region" description="Helical" evidence="17">
    <location>
        <begin position="279"/>
        <end position="297"/>
    </location>
</feature>
<keyword evidence="9 17" id="KW-1133">Transmembrane helix</keyword>
<dbReference type="FunFam" id="3.30.1360.60:FF:000001">
    <property type="entry name" value="PTS system glucose-specific IIBC component PtsG"/>
    <property type="match status" value="1"/>
</dbReference>
<evidence type="ECO:0000256" key="15">
    <source>
        <dbReference type="ARBA" id="ARBA00081008"/>
    </source>
</evidence>
<gene>
    <name evidence="21" type="ORF">GCM10011510_10590</name>
</gene>
<dbReference type="PROSITE" id="PS00371">
    <property type="entry name" value="PTS_EIIA_TYPE_1_HIS"/>
    <property type="match status" value="1"/>
</dbReference>
<feature type="domain" description="PTS EIIA type-1" evidence="18">
    <location>
        <begin position="537"/>
        <end position="641"/>
    </location>
</feature>
<evidence type="ECO:0000256" key="5">
    <source>
        <dbReference type="ARBA" id="ARBA00022679"/>
    </source>
</evidence>
<dbReference type="Pfam" id="PF00367">
    <property type="entry name" value="PTS_EIIB"/>
    <property type="match status" value="1"/>
</dbReference>
<feature type="transmembrane region" description="Helical" evidence="17">
    <location>
        <begin position="462"/>
        <end position="484"/>
    </location>
</feature>
<evidence type="ECO:0000313" key="22">
    <source>
        <dbReference type="Proteomes" id="UP000660801"/>
    </source>
</evidence>
<organism evidence="21 22">
    <name type="scientific">Streptococcus himalayensis</name>
    <dbReference type="NCBI Taxonomy" id="1888195"/>
    <lineage>
        <taxon>Bacteria</taxon>
        <taxon>Bacillati</taxon>
        <taxon>Bacillota</taxon>
        <taxon>Bacilli</taxon>
        <taxon>Lactobacillales</taxon>
        <taxon>Streptococcaceae</taxon>
        <taxon>Streptococcus</taxon>
    </lineage>
</organism>
<keyword evidence="6" id="KW-0598">Phosphotransferase system</keyword>
<feature type="transmembrane region" description="Helical" evidence="17">
    <location>
        <begin position="419"/>
        <end position="442"/>
    </location>
</feature>
<dbReference type="InterPro" id="IPR011296">
    <property type="entry name" value="PTS_IIBC_treh"/>
</dbReference>
<dbReference type="Gene3D" id="2.70.70.10">
    <property type="entry name" value="Glucose Permease (Domain IIA)"/>
    <property type="match status" value="1"/>
</dbReference>
<dbReference type="GO" id="GO:0009401">
    <property type="term" value="P:phosphoenolpyruvate-dependent sugar phosphotransferase system"/>
    <property type="evidence" value="ECO:0007669"/>
    <property type="project" value="UniProtKB-KW"/>
</dbReference>
<dbReference type="NCBIfam" id="NF008236">
    <property type="entry name" value="PRK11007.1"/>
    <property type="match status" value="1"/>
</dbReference>
<evidence type="ECO:0000259" key="19">
    <source>
        <dbReference type="PROSITE" id="PS51098"/>
    </source>
</evidence>
<evidence type="ECO:0000313" key="21">
    <source>
        <dbReference type="EMBL" id="GGE31191.1"/>
    </source>
</evidence>
<dbReference type="InterPro" id="IPR001127">
    <property type="entry name" value="PTS_EIIA_1_perm"/>
</dbReference>
<evidence type="ECO:0000256" key="2">
    <source>
        <dbReference type="ARBA" id="ARBA00022448"/>
    </source>
</evidence>
<dbReference type="GO" id="GO:0090589">
    <property type="term" value="F:protein-phosphocysteine-trehalose phosphotransferase system transporter activity"/>
    <property type="evidence" value="ECO:0007669"/>
    <property type="project" value="TreeGrafter"/>
</dbReference>
<feature type="active site" description="Phosphocysteine intermediate; for EIIB activity" evidence="16">
    <location>
        <position position="27"/>
    </location>
</feature>
<comment type="caution">
    <text evidence="21">The sequence shown here is derived from an EMBL/GenBank/DDBJ whole genome shotgun (WGS) entry which is preliminary data.</text>
</comment>
<keyword evidence="2" id="KW-0813">Transport</keyword>
<reference evidence="21" key="2">
    <citation type="submission" date="2020-09" db="EMBL/GenBank/DDBJ databases">
        <authorList>
            <person name="Sun Q."/>
            <person name="Zhou Y."/>
        </authorList>
    </citation>
    <scope>NUCLEOTIDE SEQUENCE</scope>
    <source>
        <strain evidence="21">CGMCC 1.15533</strain>
    </source>
</reference>
<dbReference type="PROSITE" id="PS51098">
    <property type="entry name" value="PTS_EIIB_TYPE_1"/>
    <property type="match status" value="1"/>
</dbReference>
<dbReference type="InterPro" id="IPR001996">
    <property type="entry name" value="PTS_IIB_1"/>
</dbReference>
<evidence type="ECO:0000259" key="18">
    <source>
        <dbReference type="PROSITE" id="PS51093"/>
    </source>
</evidence>
<dbReference type="GO" id="GO:0015574">
    <property type="term" value="F:trehalose transmembrane transporter activity"/>
    <property type="evidence" value="ECO:0007669"/>
    <property type="project" value="InterPro"/>
</dbReference>
<evidence type="ECO:0000256" key="13">
    <source>
        <dbReference type="ARBA" id="ARBA00048931"/>
    </source>
</evidence>
<feature type="transmembrane region" description="Helical" evidence="17">
    <location>
        <begin position="303"/>
        <end position="320"/>
    </location>
</feature>
<protein>
    <recommendedName>
        <fullName evidence="14">PTS system sucrose-specific EIIBCA component</fullName>
        <ecNumber evidence="11">2.7.1.211</ecNumber>
    </recommendedName>
    <alternativeName>
        <fullName evidence="15">EIIBCA-Scr</fullName>
    </alternativeName>
</protein>
<dbReference type="SUPFAM" id="SSF55604">
    <property type="entry name" value="Glucose permease domain IIB"/>
    <property type="match status" value="1"/>
</dbReference>
<accession>A0A917A6J9</accession>
<dbReference type="InterPro" id="IPR050558">
    <property type="entry name" value="PTS_Sugar-Specific_Components"/>
</dbReference>
<dbReference type="GO" id="GO:0008982">
    <property type="term" value="F:protein-N(PI)-phosphohistidine-sugar phosphotransferase activity"/>
    <property type="evidence" value="ECO:0007669"/>
    <property type="project" value="InterPro"/>
</dbReference>
<evidence type="ECO:0000256" key="17">
    <source>
        <dbReference type="SAM" id="Phobius"/>
    </source>
</evidence>
<evidence type="ECO:0000256" key="14">
    <source>
        <dbReference type="ARBA" id="ARBA00074554"/>
    </source>
</evidence>
<proteinExistence type="predicted"/>
<evidence type="ECO:0000256" key="6">
    <source>
        <dbReference type="ARBA" id="ARBA00022683"/>
    </source>
</evidence>
<feature type="transmembrane region" description="Helical" evidence="17">
    <location>
        <begin position="105"/>
        <end position="129"/>
    </location>
</feature>
<keyword evidence="4" id="KW-0762">Sugar transport</keyword>
<evidence type="ECO:0000256" key="9">
    <source>
        <dbReference type="ARBA" id="ARBA00022989"/>
    </source>
</evidence>
<dbReference type="PROSITE" id="PS51093">
    <property type="entry name" value="PTS_EIIA_TYPE_1"/>
    <property type="match status" value="1"/>
</dbReference>
<evidence type="ECO:0000256" key="4">
    <source>
        <dbReference type="ARBA" id="ARBA00022597"/>
    </source>
</evidence>
<name>A0A917A6J9_9STRE</name>
<evidence type="ECO:0000259" key="20">
    <source>
        <dbReference type="PROSITE" id="PS51103"/>
    </source>
</evidence>
<dbReference type="EMBL" id="BMJN01000015">
    <property type="protein sequence ID" value="GGE31191.1"/>
    <property type="molecule type" value="Genomic_DNA"/>
</dbReference>
<evidence type="ECO:0000256" key="3">
    <source>
        <dbReference type="ARBA" id="ARBA00022475"/>
    </source>
</evidence>
<keyword evidence="8" id="KW-0418">Kinase</keyword>
<keyword evidence="10 17" id="KW-0472">Membrane</keyword>
<feature type="domain" description="PTS EIIB type-1" evidence="19">
    <location>
        <begin position="5"/>
        <end position="87"/>
    </location>
</feature>
<evidence type="ECO:0000256" key="11">
    <source>
        <dbReference type="ARBA" id="ARBA00044053"/>
    </source>
</evidence>
<dbReference type="SUPFAM" id="SSF51261">
    <property type="entry name" value="Duplicated hybrid motif"/>
    <property type="match status" value="1"/>
</dbReference>
<dbReference type="FunFam" id="2.70.70.10:FF:000001">
    <property type="entry name" value="PTS system glucose-specific IIA component"/>
    <property type="match status" value="1"/>
</dbReference>
<dbReference type="PANTHER" id="PTHR30175:SF4">
    <property type="entry name" value="PTS SYSTEM TREHALOSE-SPECIFIC EIIBC COMPONENT"/>
    <property type="match status" value="1"/>
</dbReference>
<reference evidence="21" key="1">
    <citation type="journal article" date="2014" name="Int. J. Syst. Evol. Microbiol.">
        <title>Complete genome sequence of Corynebacterium casei LMG S-19264T (=DSM 44701T), isolated from a smear-ripened cheese.</title>
        <authorList>
            <consortium name="US DOE Joint Genome Institute (JGI-PGF)"/>
            <person name="Walter F."/>
            <person name="Albersmeier A."/>
            <person name="Kalinowski J."/>
            <person name="Ruckert C."/>
        </authorList>
    </citation>
    <scope>NUCLEOTIDE SEQUENCE</scope>
    <source>
        <strain evidence="21">CGMCC 1.15533</strain>
    </source>
</reference>
<dbReference type="InterPro" id="IPR018113">
    <property type="entry name" value="PTrfase_EIIB_Cys"/>
</dbReference>
<dbReference type="InterPro" id="IPR011055">
    <property type="entry name" value="Dup_hybrid_motif"/>
</dbReference>
<evidence type="ECO:0000256" key="1">
    <source>
        <dbReference type="ARBA" id="ARBA00004651"/>
    </source>
</evidence>
<dbReference type="InterPro" id="IPR003352">
    <property type="entry name" value="PTS_EIIC"/>
</dbReference>
<dbReference type="NCBIfam" id="TIGR00830">
    <property type="entry name" value="PTBA"/>
    <property type="match status" value="1"/>
</dbReference>
<comment type="subcellular location">
    <subcellularLocation>
        <location evidence="1">Cell membrane</location>
        <topology evidence="1">Multi-pass membrane protein</topology>
    </subcellularLocation>
</comment>
<comment type="catalytic activity">
    <reaction evidence="13">
        <text>N(pros)-phospho-L-histidyl-[protein](out) + sucrose = sucrose 6(G)-phosphate(in) + L-histidyl-[protein]</text>
        <dbReference type="Rhea" id="RHEA:49236"/>
        <dbReference type="Rhea" id="RHEA-COMP:9745"/>
        <dbReference type="Rhea" id="RHEA-COMP:9746"/>
        <dbReference type="ChEBI" id="CHEBI:17992"/>
        <dbReference type="ChEBI" id="CHEBI:29979"/>
        <dbReference type="ChEBI" id="CHEBI:64837"/>
        <dbReference type="ChEBI" id="CHEBI:91002"/>
        <dbReference type="EC" id="2.7.1.211"/>
    </reaction>
</comment>
<evidence type="ECO:0000256" key="12">
    <source>
        <dbReference type="ARBA" id="ARBA00045139"/>
    </source>
</evidence>
<feature type="transmembrane region" description="Helical" evidence="17">
    <location>
        <begin position="208"/>
        <end position="231"/>
    </location>
</feature>
<evidence type="ECO:0000256" key="8">
    <source>
        <dbReference type="ARBA" id="ARBA00022777"/>
    </source>
</evidence>
<evidence type="ECO:0000256" key="10">
    <source>
        <dbReference type="ARBA" id="ARBA00023136"/>
    </source>
</evidence>
<dbReference type="Gene3D" id="3.30.1360.60">
    <property type="entry name" value="Glucose permease domain IIB"/>
    <property type="match status" value="1"/>
</dbReference>
<dbReference type="GO" id="GO:0016301">
    <property type="term" value="F:kinase activity"/>
    <property type="evidence" value="ECO:0007669"/>
    <property type="project" value="UniProtKB-KW"/>
</dbReference>
<dbReference type="InterPro" id="IPR036878">
    <property type="entry name" value="Glu_permease_IIB"/>
</dbReference>
<dbReference type="GO" id="GO:0005886">
    <property type="term" value="C:plasma membrane"/>
    <property type="evidence" value="ECO:0007669"/>
    <property type="project" value="UniProtKB-SubCell"/>
</dbReference>
<dbReference type="PANTHER" id="PTHR30175">
    <property type="entry name" value="PHOSPHOTRANSFERASE SYSTEM TRANSPORT PROTEIN"/>
    <property type="match status" value="1"/>
</dbReference>
<dbReference type="OrthoDB" id="9769191at2"/>
<evidence type="ECO:0000256" key="16">
    <source>
        <dbReference type="PROSITE-ProRule" id="PRU00421"/>
    </source>
</evidence>
<dbReference type="Pfam" id="PF02378">
    <property type="entry name" value="PTS_EIIC"/>
    <property type="match status" value="1"/>
</dbReference>
<dbReference type="NCBIfam" id="TIGR01992">
    <property type="entry name" value="PTS-IIBC-Tre"/>
    <property type="match status" value="1"/>
</dbReference>
<feature type="transmembrane region" description="Helical" evidence="17">
    <location>
        <begin position="364"/>
        <end position="383"/>
    </location>
</feature>
<dbReference type="EC" id="2.7.1.211" evidence="11"/>
<feature type="domain" description="PTS EIIC type-1" evidence="20">
    <location>
        <begin position="107"/>
        <end position="502"/>
    </location>
</feature>
<comment type="function">
    <text evidence="12">The phosphoenolpyruvate-dependent sugar phosphotransferase system (sugar PTS), a major carbohydrate active transport system, catalyzes the phosphorylation of incoming sugar substrates concomitantly with their translocation across the cell membrane. This system is involved in sucrose transport.</text>
</comment>